<dbReference type="Gene3D" id="1.10.287.1040">
    <property type="entry name" value="Exonuclease VII, small subunit"/>
    <property type="match status" value="1"/>
</dbReference>
<dbReference type="GO" id="GO:0009318">
    <property type="term" value="C:exodeoxyribonuclease VII complex"/>
    <property type="evidence" value="ECO:0007669"/>
    <property type="project" value="InterPro"/>
</dbReference>
<comment type="caution">
    <text evidence="4">The sequence shown here is derived from an EMBL/GenBank/DDBJ whole genome shotgun (WGS) entry which is preliminary data.</text>
</comment>
<dbReference type="GO" id="GO:0005829">
    <property type="term" value="C:cytosol"/>
    <property type="evidence" value="ECO:0007669"/>
    <property type="project" value="TreeGrafter"/>
</dbReference>
<reference evidence="4" key="1">
    <citation type="submission" date="2019-04" db="EMBL/GenBank/DDBJ databases">
        <title>Evolution of Biomass-Degrading Anaerobic Consortia Revealed by Metagenomics.</title>
        <authorList>
            <person name="Peng X."/>
        </authorList>
    </citation>
    <scope>NUCLEOTIDE SEQUENCE</scope>
    <source>
        <strain evidence="4">SIG14</strain>
    </source>
</reference>
<organism evidence="4 5">
    <name type="scientific">Methanobrevibacter olleyae</name>
    <dbReference type="NCBI Taxonomy" id="294671"/>
    <lineage>
        <taxon>Archaea</taxon>
        <taxon>Methanobacteriati</taxon>
        <taxon>Methanobacteriota</taxon>
        <taxon>Methanomada group</taxon>
        <taxon>Methanobacteria</taxon>
        <taxon>Methanobacteriales</taxon>
        <taxon>Methanobacteriaceae</taxon>
        <taxon>Methanobrevibacter</taxon>
    </lineage>
</organism>
<keyword evidence="1" id="KW-0963">Cytoplasm</keyword>
<dbReference type="PIRSF" id="PIRSF006488">
    <property type="entry name" value="Exonuc_VII_S"/>
    <property type="match status" value="1"/>
</dbReference>
<dbReference type="GO" id="GO:0006308">
    <property type="term" value="P:DNA catabolic process"/>
    <property type="evidence" value="ECO:0007669"/>
    <property type="project" value="InterPro"/>
</dbReference>
<protein>
    <submittedName>
        <fullName evidence="4">Exodeoxyribonuclease VII small subunit</fullName>
        <ecNumber evidence="4">3.1.11.6</ecNumber>
    </submittedName>
</protein>
<dbReference type="Pfam" id="PF02609">
    <property type="entry name" value="Exonuc_VII_S"/>
    <property type="match status" value="1"/>
</dbReference>
<evidence type="ECO:0000256" key="2">
    <source>
        <dbReference type="ARBA" id="ARBA00022722"/>
    </source>
</evidence>
<dbReference type="EC" id="3.1.11.6" evidence="4"/>
<dbReference type="InterPro" id="IPR003761">
    <property type="entry name" value="Exonuc_VII_S"/>
</dbReference>
<keyword evidence="2" id="KW-0540">Nuclease</keyword>
<dbReference type="Proteomes" id="UP000732619">
    <property type="component" value="Unassembled WGS sequence"/>
</dbReference>
<gene>
    <name evidence="4" type="primary">xseB</name>
    <name evidence="4" type="ORF">E7Z75_05145</name>
</gene>
<dbReference type="SUPFAM" id="SSF116842">
    <property type="entry name" value="XseB-like"/>
    <property type="match status" value="1"/>
</dbReference>
<evidence type="ECO:0000313" key="5">
    <source>
        <dbReference type="Proteomes" id="UP000732619"/>
    </source>
</evidence>
<dbReference type="GO" id="GO:0008855">
    <property type="term" value="F:exodeoxyribonuclease VII activity"/>
    <property type="evidence" value="ECO:0007669"/>
    <property type="project" value="UniProtKB-EC"/>
</dbReference>
<evidence type="ECO:0000313" key="4">
    <source>
        <dbReference type="EMBL" id="MBE6512508.1"/>
    </source>
</evidence>
<dbReference type="EMBL" id="SUTG01000019">
    <property type="protein sequence ID" value="MBE6512508.1"/>
    <property type="molecule type" value="Genomic_DNA"/>
</dbReference>
<dbReference type="HAMAP" id="MF_00337">
    <property type="entry name" value="Exonuc_7_S"/>
    <property type="match status" value="1"/>
</dbReference>
<sequence length="76" mass="8694">MVEEKENFSFEEKLAELEKIVNNLETGEVSLDDAIEEFKKAMILVKECDEKLSSAQEAIAKIVNDNKEVVEFEVNE</sequence>
<accession>A0A8T3VVP1</accession>
<dbReference type="PANTHER" id="PTHR34137">
    <property type="entry name" value="EXODEOXYRIBONUCLEASE 7 SMALL SUBUNIT"/>
    <property type="match status" value="1"/>
</dbReference>
<evidence type="ECO:0000256" key="3">
    <source>
        <dbReference type="ARBA" id="ARBA00022801"/>
    </source>
</evidence>
<evidence type="ECO:0000256" key="1">
    <source>
        <dbReference type="ARBA" id="ARBA00022490"/>
    </source>
</evidence>
<dbReference type="AlphaFoldDB" id="A0A8T3VVP1"/>
<name>A0A8T3VVP1_METOL</name>
<dbReference type="InterPro" id="IPR037004">
    <property type="entry name" value="Exonuc_VII_ssu_sf"/>
</dbReference>
<dbReference type="NCBIfam" id="TIGR01280">
    <property type="entry name" value="xseB"/>
    <property type="match status" value="1"/>
</dbReference>
<proteinExistence type="inferred from homology"/>
<dbReference type="PANTHER" id="PTHR34137:SF1">
    <property type="entry name" value="EXODEOXYRIBONUCLEASE 7 SMALL SUBUNIT"/>
    <property type="match status" value="1"/>
</dbReference>
<keyword evidence="3 4" id="KW-0378">Hydrolase</keyword>